<evidence type="ECO:0000313" key="1">
    <source>
        <dbReference type="EMBL" id="KAK8561971.1"/>
    </source>
</evidence>
<accession>A0ABR2EIZ8</accession>
<evidence type="ECO:0000313" key="2">
    <source>
        <dbReference type="Proteomes" id="UP001472677"/>
    </source>
</evidence>
<keyword evidence="2" id="KW-1185">Reference proteome</keyword>
<gene>
    <name evidence="1" type="ORF">V6N12_049026</name>
</gene>
<proteinExistence type="predicted"/>
<comment type="caution">
    <text evidence="1">The sequence shown here is derived from an EMBL/GenBank/DDBJ whole genome shotgun (WGS) entry which is preliminary data.</text>
</comment>
<dbReference type="Proteomes" id="UP001472677">
    <property type="component" value="Unassembled WGS sequence"/>
</dbReference>
<sequence>MVGWKCCADGKFSVSSAYQVRAGQVAGGEDKGATMWELWRSCNAILFETSIEGYASVVGMSHECVTMMQHALDSKARGAVDATGGAHGLANLIPPDVDGVKLNTDEADRVRRKEGLPILLNLDELRNRAWYVHFEHMHREGKKVANALAKLMNSYFRDMVRCKTSPMVIDCLLQKDTETSE</sequence>
<dbReference type="EMBL" id="JBBPBM010000013">
    <property type="protein sequence ID" value="KAK8561971.1"/>
    <property type="molecule type" value="Genomic_DNA"/>
</dbReference>
<protein>
    <submittedName>
        <fullName evidence="1">Uncharacterized protein</fullName>
    </submittedName>
</protein>
<reference evidence="1 2" key="1">
    <citation type="journal article" date="2024" name="G3 (Bethesda)">
        <title>Genome assembly of Hibiscus sabdariffa L. provides insights into metabolisms of medicinal natural products.</title>
        <authorList>
            <person name="Kim T."/>
        </authorList>
    </citation>
    <scope>NUCLEOTIDE SEQUENCE [LARGE SCALE GENOMIC DNA]</scope>
    <source>
        <strain evidence="1">TK-2024</strain>
        <tissue evidence="1">Old leaves</tissue>
    </source>
</reference>
<organism evidence="1 2">
    <name type="scientific">Hibiscus sabdariffa</name>
    <name type="common">roselle</name>
    <dbReference type="NCBI Taxonomy" id="183260"/>
    <lineage>
        <taxon>Eukaryota</taxon>
        <taxon>Viridiplantae</taxon>
        <taxon>Streptophyta</taxon>
        <taxon>Embryophyta</taxon>
        <taxon>Tracheophyta</taxon>
        <taxon>Spermatophyta</taxon>
        <taxon>Magnoliopsida</taxon>
        <taxon>eudicotyledons</taxon>
        <taxon>Gunneridae</taxon>
        <taxon>Pentapetalae</taxon>
        <taxon>rosids</taxon>
        <taxon>malvids</taxon>
        <taxon>Malvales</taxon>
        <taxon>Malvaceae</taxon>
        <taxon>Malvoideae</taxon>
        <taxon>Hibiscus</taxon>
    </lineage>
</organism>
<name>A0ABR2EIZ8_9ROSI</name>